<feature type="non-terminal residue" evidence="1">
    <location>
        <position position="71"/>
    </location>
</feature>
<gene>
    <name evidence="1" type="ORF">FKW44_001124</name>
</gene>
<name>A0A7T8QVE8_CALRO</name>
<evidence type="ECO:0000313" key="2">
    <source>
        <dbReference type="Proteomes" id="UP000595437"/>
    </source>
</evidence>
<dbReference type="OrthoDB" id="10602410at2759"/>
<dbReference type="Proteomes" id="UP000595437">
    <property type="component" value="Chromosome 1"/>
</dbReference>
<protein>
    <submittedName>
        <fullName evidence="1">Uncharacterized protein</fullName>
    </submittedName>
</protein>
<keyword evidence="2" id="KW-1185">Reference proteome</keyword>
<organism evidence="1 2">
    <name type="scientific">Caligus rogercresseyi</name>
    <name type="common">Sea louse</name>
    <dbReference type="NCBI Taxonomy" id="217165"/>
    <lineage>
        <taxon>Eukaryota</taxon>
        <taxon>Metazoa</taxon>
        <taxon>Ecdysozoa</taxon>
        <taxon>Arthropoda</taxon>
        <taxon>Crustacea</taxon>
        <taxon>Multicrustacea</taxon>
        <taxon>Hexanauplia</taxon>
        <taxon>Copepoda</taxon>
        <taxon>Siphonostomatoida</taxon>
        <taxon>Caligidae</taxon>
        <taxon>Caligus</taxon>
    </lineage>
</organism>
<feature type="non-terminal residue" evidence="1">
    <location>
        <position position="1"/>
    </location>
</feature>
<evidence type="ECO:0000313" key="1">
    <source>
        <dbReference type="EMBL" id="QQP56451.1"/>
    </source>
</evidence>
<sequence length="71" mass="8687">PSFAHIPGPPYEYYNLDEPYRLPHSQFWPNAINDEEEDEEPSFLKSFEKVRTRVNSYDFKKETRKRKKKKH</sequence>
<dbReference type="EMBL" id="CP045890">
    <property type="protein sequence ID" value="QQP56451.1"/>
    <property type="molecule type" value="Genomic_DNA"/>
</dbReference>
<accession>A0A7T8QVE8</accession>
<dbReference type="AlphaFoldDB" id="A0A7T8QVE8"/>
<reference evidence="2" key="1">
    <citation type="submission" date="2021-01" db="EMBL/GenBank/DDBJ databases">
        <title>Caligus Genome Assembly.</title>
        <authorList>
            <person name="Gallardo-Escarate C."/>
        </authorList>
    </citation>
    <scope>NUCLEOTIDE SEQUENCE [LARGE SCALE GENOMIC DNA]</scope>
</reference>
<proteinExistence type="predicted"/>